<feature type="compositionally biased region" description="Polar residues" evidence="1">
    <location>
        <begin position="145"/>
        <end position="157"/>
    </location>
</feature>
<evidence type="ECO:0000256" key="1">
    <source>
        <dbReference type="SAM" id="MobiDB-lite"/>
    </source>
</evidence>
<feature type="compositionally biased region" description="Polar residues" evidence="1">
    <location>
        <begin position="81"/>
        <end position="94"/>
    </location>
</feature>
<feature type="compositionally biased region" description="Low complexity" evidence="1">
    <location>
        <begin position="300"/>
        <end position="317"/>
    </location>
</feature>
<keyword evidence="3" id="KW-1185">Reference proteome</keyword>
<gene>
    <name evidence="2" type="ORF">M427DRAFT_44990</name>
</gene>
<proteinExistence type="predicted"/>
<feature type="compositionally biased region" description="Polar residues" evidence="1">
    <location>
        <begin position="276"/>
        <end position="299"/>
    </location>
</feature>
<feature type="region of interest" description="Disordered" evidence="1">
    <location>
        <begin position="1"/>
        <end position="133"/>
    </location>
</feature>
<dbReference type="EMBL" id="KQ965768">
    <property type="protein sequence ID" value="KXS14595.1"/>
    <property type="molecule type" value="Genomic_DNA"/>
</dbReference>
<feature type="region of interest" description="Disordered" evidence="1">
    <location>
        <begin position="415"/>
        <end position="458"/>
    </location>
</feature>
<reference evidence="2 3" key="1">
    <citation type="journal article" date="2015" name="Genome Biol. Evol.">
        <title>Phylogenomic analyses indicate that early fungi evolved digesting cell walls of algal ancestors of land plants.</title>
        <authorList>
            <person name="Chang Y."/>
            <person name="Wang S."/>
            <person name="Sekimoto S."/>
            <person name="Aerts A.L."/>
            <person name="Choi C."/>
            <person name="Clum A."/>
            <person name="LaButti K.M."/>
            <person name="Lindquist E.A."/>
            <person name="Yee Ngan C."/>
            <person name="Ohm R.A."/>
            <person name="Salamov A.A."/>
            <person name="Grigoriev I.V."/>
            <person name="Spatafora J.W."/>
            <person name="Berbee M.L."/>
        </authorList>
    </citation>
    <scope>NUCLEOTIDE SEQUENCE [LARGE SCALE GENOMIC DNA]</scope>
    <source>
        <strain evidence="2 3">JEL478</strain>
    </source>
</reference>
<name>A0A139ADS8_GONPJ</name>
<evidence type="ECO:0000313" key="3">
    <source>
        <dbReference type="Proteomes" id="UP000070544"/>
    </source>
</evidence>
<feature type="region of interest" description="Disordered" evidence="1">
    <location>
        <begin position="145"/>
        <end position="168"/>
    </location>
</feature>
<feature type="compositionally biased region" description="Low complexity" evidence="1">
    <location>
        <begin position="124"/>
        <end position="133"/>
    </location>
</feature>
<feature type="compositionally biased region" description="Polar residues" evidence="1">
    <location>
        <begin position="35"/>
        <end position="68"/>
    </location>
</feature>
<sequence length="640" mass="67196">MSPVETRARAAASAQAMGVGVDARGSKGEKVSSYGRRTTTGGHGNSLPTGATGSASGFSTKNSGAKSDGSSRAKLGEVHSLLQSAEASPLSSQGPPLMPPEPQPHPHHATSGPAEKVSRDRLRSSSGSSTSSLLTQVVLVKGVSPLSSATSSPNRPTGASPMTLDVGTITDAGGRVHLDLPPNWRDQFLPSEEERKKMRVNLSGGGRYAKVKSAVRGARGGGSGVVGAGFGMGAHTPAEPLPTNHVAANMNSHGNALASAPAHHTTVPSSHRPLSFPQSRPRPSTTTSLRSWRDTNFNETSPLASPTSSSARSAYSTGALANPPHPQSTEPTRRVKSSVDIRPSAPSSTPRGPGISVLLFPDGDGSAAAVAASTSPHLGPATLGLDTSRIVDPRYRAALGLPEVDPRIMKVPGYRGPTGGVERGPRTDVEVGAGYRGRLGGDKRDMDEPTPFSHPEPNSSRVIEARMRELDTLEREGFDKAAAVARMASEDNGVARAVRGRVTAKATNVPFSATLYPNLERIPSPTHPDPAAPPTKPRAKKALSKHWVEEQGLPKPNIDHLRPPTIEYDTISIPYPSILSDPRVPSGRYPPGAPLPPGVGVEFRVSSVDVNMKDWRRELVYERRVKMSEFDPLGGVSVAE</sequence>
<protein>
    <submittedName>
        <fullName evidence="2">Uncharacterized protein</fullName>
    </submittedName>
</protein>
<feature type="region of interest" description="Disordered" evidence="1">
    <location>
        <begin position="256"/>
        <end position="356"/>
    </location>
</feature>
<dbReference type="Proteomes" id="UP000070544">
    <property type="component" value="Unassembled WGS sequence"/>
</dbReference>
<evidence type="ECO:0000313" key="2">
    <source>
        <dbReference type="EMBL" id="KXS14595.1"/>
    </source>
</evidence>
<accession>A0A139ADS8</accession>
<dbReference type="AlphaFoldDB" id="A0A139ADS8"/>
<organism evidence="2 3">
    <name type="scientific">Gonapodya prolifera (strain JEL478)</name>
    <name type="common">Monoblepharis prolifera</name>
    <dbReference type="NCBI Taxonomy" id="1344416"/>
    <lineage>
        <taxon>Eukaryota</taxon>
        <taxon>Fungi</taxon>
        <taxon>Fungi incertae sedis</taxon>
        <taxon>Chytridiomycota</taxon>
        <taxon>Chytridiomycota incertae sedis</taxon>
        <taxon>Monoblepharidomycetes</taxon>
        <taxon>Monoblepharidales</taxon>
        <taxon>Gonapodyaceae</taxon>
        <taxon>Gonapodya</taxon>
    </lineage>
</organism>